<dbReference type="GO" id="GO:0004197">
    <property type="term" value="F:cysteine-type endopeptidase activity"/>
    <property type="evidence" value="ECO:0007669"/>
    <property type="project" value="InterPro"/>
</dbReference>
<keyword evidence="1" id="KW-0175">Coiled coil</keyword>
<protein>
    <recommendedName>
        <fullName evidence="2">Caspase family p20 domain-containing protein</fullName>
    </recommendedName>
</protein>
<dbReference type="Pfam" id="PF00656">
    <property type="entry name" value="Peptidase_C14"/>
    <property type="match status" value="1"/>
</dbReference>
<keyword evidence="5" id="KW-1185">Reference proteome</keyword>
<dbReference type="OrthoDB" id="428577at2759"/>
<evidence type="ECO:0000313" key="3">
    <source>
        <dbReference type="EMBL" id="CAF1191204.1"/>
    </source>
</evidence>
<dbReference type="Proteomes" id="UP000663828">
    <property type="component" value="Unassembled WGS sequence"/>
</dbReference>
<dbReference type="AlphaFoldDB" id="A0A815ABC1"/>
<dbReference type="InterPro" id="IPR001309">
    <property type="entry name" value="Pept_C14_p20"/>
</dbReference>
<sequence>MARSNNNASQRRKLALIIGNSRYHLSENRLDYAKQNADELSALLKSVGVKVTLAHDLQQTDLRNCVIDFSKVIREDDLVLIYFCGHACHFDGVNFLIPIGDNKIETKHDFEDFANNLMNTINLVLDSKQSYATIFIFDYSKPYLTKSTKKSKSLDQCEGLNKISPPPQTLIQFARSSDDHASTNLYFKHLLKNIAQENVELVDALRRVEKDVAQESNKKQQPLSMDNLDKSRSICLNPVVLEKWDEVKPSEKAELMKKQNELRACYDNYPTIDDLTKKNKPSIEKAERLTKDILSETPSGDATKRDTVCHVLYKLFEQENQECLFFDSTRDMKLHDASSNLADFSTQDKPFVLKLNNVHGLGTKTYADDGQQGLNVVHTLERAREQNQSHPVLDDIVDRLAKAHNVNKKQIKIKTFFLGSCGVVYTVDDLPKNIVKSLSTVPDRLQEQFEQFQSAKIHPLLFRPSFDISQFDERGNKTFTDQGQFEVGPTGRKMTYYQPVGWARYGLQVLGRYENDTWLHPFGHDENWYKAYHGTGRAIAQDFGKADGDIDKQYAPIDAAASIHKNGFREARVNVYGAGVYCSPDPTFPVKEYVGTVQLQTQQGPKKFMCMLQVAVNPDGVRFTTAPKIWVVPNPKDIRTYGILIKEV</sequence>
<dbReference type="SUPFAM" id="SSF52129">
    <property type="entry name" value="Caspase-like"/>
    <property type="match status" value="1"/>
</dbReference>
<dbReference type="Gene3D" id="3.40.50.1460">
    <property type="match status" value="1"/>
</dbReference>
<reference evidence="4" key="1">
    <citation type="submission" date="2021-02" db="EMBL/GenBank/DDBJ databases">
        <authorList>
            <person name="Nowell W R."/>
        </authorList>
    </citation>
    <scope>NUCLEOTIDE SEQUENCE</scope>
</reference>
<dbReference type="EMBL" id="CAJNOJ010000180">
    <property type="protein sequence ID" value="CAF1252426.1"/>
    <property type="molecule type" value="Genomic_DNA"/>
</dbReference>
<dbReference type="GO" id="GO:0006508">
    <property type="term" value="P:proteolysis"/>
    <property type="evidence" value="ECO:0007669"/>
    <property type="project" value="InterPro"/>
</dbReference>
<organism evidence="4 6">
    <name type="scientific">Adineta ricciae</name>
    <name type="common">Rotifer</name>
    <dbReference type="NCBI Taxonomy" id="249248"/>
    <lineage>
        <taxon>Eukaryota</taxon>
        <taxon>Metazoa</taxon>
        <taxon>Spiralia</taxon>
        <taxon>Gnathifera</taxon>
        <taxon>Rotifera</taxon>
        <taxon>Eurotatoria</taxon>
        <taxon>Bdelloidea</taxon>
        <taxon>Adinetida</taxon>
        <taxon>Adinetidae</taxon>
        <taxon>Adineta</taxon>
    </lineage>
</organism>
<proteinExistence type="predicted"/>
<dbReference type="EMBL" id="CAJNOR010001735">
    <property type="protein sequence ID" value="CAF1191204.1"/>
    <property type="molecule type" value="Genomic_DNA"/>
</dbReference>
<dbReference type="PROSITE" id="PS50208">
    <property type="entry name" value="CASPASE_P20"/>
    <property type="match status" value="1"/>
</dbReference>
<gene>
    <name evidence="4" type="ORF">EDS130_LOCUS28052</name>
    <name evidence="3" type="ORF">XAT740_LOCUS23128</name>
</gene>
<feature type="domain" description="Caspase family p20" evidence="2">
    <location>
        <begin position="11"/>
        <end position="86"/>
    </location>
</feature>
<evidence type="ECO:0000259" key="2">
    <source>
        <dbReference type="PROSITE" id="PS50208"/>
    </source>
</evidence>
<comment type="caution">
    <text evidence="4">The sequence shown here is derived from an EMBL/GenBank/DDBJ whole genome shotgun (WGS) entry which is preliminary data.</text>
</comment>
<dbReference type="PANTHER" id="PTHR22576:SF37">
    <property type="entry name" value="MUCOSA-ASSOCIATED LYMPHOID TISSUE LYMPHOMA TRANSLOCATION PROTEIN 1"/>
    <property type="match status" value="1"/>
</dbReference>
<evidence type="ECO:0000256" key="1">
    <source>
        <dbReference type="SAM" id="Coils"/>
    </source>
</evidence>
<evidence type="ECO:0000313" key="5">
    <source>
        <dbReference type="Proteomes" id="UP000663828"/>
    </source>
</evidence>
<evidence type="ECO:0000313" key="6">
    <source>
        <dbReference type="Proteomes" id="UP000663852"/>
    </source>
</evidence>
<name>A0A815ABC1_ADIRI</name>
<feature type="coiled-coil region" evidence="1">
    <location>
        <begin position="191"/>
        <end position="218"/>
    </location>
</feature>
<accession>A0A815ABC1</accession>
<dbReference type="Proteomes" id="UP000663852">
    <property type="component" value="Unassembled WGS sequence"/>
</dbReference>
<dbReference type="InterPro" id="IPR029030">
    <property type="entry name" value="Caspase-like_dom_sf"/>
</dbReference>
<evidence type="ECO:0000313" key="4">
    <source>
        <dbReference type="EMBL" id="CAF1252426.1"/>
    </source>
</evidence>
<dbReference type="PANTHER" id="PTHR22576">
    <property type="entry name" value="MUCOSA ASSOCIATED LYMPHOID TISSUE LYMPHOMA TRANSLOCATION PROTEIN 1/PARACASPASE"/>
    <property type="match status" value="1"/>
</dbReference>
<dbReference type="InterPro" id="IPR052039">
    <property type="entry name" value="Caspase-related_regulators"/>
</dbReference>
<dbReference type="InterPro" id="IPR011600">
    <property type="entry name" value="Pept_C14_caspase"/>
</dbReference>